<name>A0ACC3BKQ8_PYRYE</name>
<protein>
    <submittedName>
        <fullName evidence="1">Uncharacterized protein</fullName>
    </submittedName>
</protein>
<comment type="caution">
    <text evidence="1">The sequence shown here is derived from an EMBL/GenBank/DDBJ whole genome shotgun (WGS) entry which is preliminary data.</text>
</comment>
<gene>
    <name evidence="1" type="ORF">I4F81_001098</name>
</gene>
<dbReference type="EMBL" id="CM020618">
    <property type="protein sequence ID" value="KAK1858497.1"/>
    <property type="molecule type" value="Genomic_DNA"/>
</dbReference>
<dbReference type="Proteomes" id="UP000798662">
    <property type="component" value="Chromosome 1"/>
</dbReference>
<evidence type="ECO:0000313" key="1">
    <source>
        <dbReference type="EMBL" id="KAK1858497.1"/>
    </source>
</evidence>
<organism evidence="1 2">
    <name type="scientific">Pyropia yezoensis</name>
    <name type="common">Susabi-nori</name>
    <name type="synonym">Porphyra yezoensis</name>
    <dbReference type="NCBI Taxonomy" id="2788"/>
    <lineage>
        <taxon>Eukaryota</taxon>
        <taxon>Rhodophyta</taxon>
        <taxon>Bangiophyceae</taxon>
        <taxon>Bangiales</taxon>
        <taxon>Bangiaceae</taxon>
        <taxon>Pyropia</taxon>
    </lineage>
</organism>
<reference evidence="1" key="1">
    <citation type="submission" date="2019-11" db="EMBL/GenBank/DDBJ databases">
        <title>Nori genome reveals adaptations in red seaweeds to the harsh intertidal environment.</title>
        <authorList>
            <person name="Wang D."/>
            <person name="Mao Y."/>
        </authorList>
    </citation>
    <scope>NUCLEOTIDE SEQUENCE</scope>
    <source>
        <tissue evidence="1">Gametophyte</tissue>
    </source>
</reference>
<sequence>MAATTRAAKAALCGLDRPLSHGCALQDVARALASLSSAVAMRDEAAVHGTRSDLDTARAALYEIRVSLATADHKASVQVLRLTEMVVDPEAFTEENVEHVASLAREQLVVVSKLEVEEGELCSKVQTLQAVKPPRHQIFTSAAAAADAVMVYVPLSGKSSSDQTATSFGKVGPSNFPCMGFDSTSDGRVWRALVPSRKLSVAEAGAPPLRLMDGVMMDARMRGAPELNKPGLDGVESSFGPFLDRLYRADGETVRNQQTISSLRLPPVHATSGSTPDNVGGFDLHKDDFVPLRVREYKGSASSCLDALPQGLESGACIAVGLLLRGLPAEHVIVPVDVTTGKNAQFAAVFIAGGRFPIAVVTSEELDLSHHDGAVLADRYYRKTRDHLHQVMQLVKEAVPVAVPDADIDVLSVPKSLYCKQACWSFQALESWEQSVWHVGRVLAHLHHVGPRDSICFPLGYCYVAREGLSRCRTTDMIFPNLTEEDPPYNLFVPTDLATAKMFVAACGRVASRLHRAGVVHGDLYVSNFAWRLCRGVMEVKVLDWDTAFFIGQAIPKNLHDAWKSTNKWKGRFDVTKQVEELDLFMIRAMEWGVHDDDPSAEGWKLWLRAANAPNQRIVNSVFRTLQERYLSAVDIGAALFRALPSGASHPGLLETACRALDAQRTATASLAAVLVGAPGATLANGGTDVLTVYVASLHAYLPQATTVEARLPWTDAFAPTQSVIMPLLSFERAAVLVDLAVAPATTGVADARACAAEGHKSALKAFRMAAGLLGHLAATGPLGHLAAAAPRISAADVTVDLSSDGFAALCSAMLSNAQMAHIPVACVDPDDIRSKTKVVNGILSGPEDLPSCNLDGSSTGQAPGDDSEVVIKPVAIYPDPFRGSPHVLVLCDCYTPQGEPIPTNTRAPAKVLMDKVVDQKPCFGTEQEYTLLDLDGKPLGWPKMGFPAPQGPYYCGAGATRAIGRELADAHARACLYAGIELSGVYLEVILSQLEYQVGPCVGIDSSD</sequence>
<evidence type="ECO:0000313" key="2">
    <source>
        <dbReference type="Proteomes" id="UP000798662"/>
    </source>
</evidence>
<accession>A0ACC3BKQ8</accession>
<keyword evidence="2" id="KW-1185">Reference proteome</keyword>
<proteinExistence type="predicted"/>